<dbReference type="Pfam" id="PF14106">
    <property type="entry name" value="DUF4279"/>
    <property type="match status" value="1"/>
</dbReference>
<comment type="caution">
    <text evidence="1">The sequence shown here is derived from an EMBL/GenBank/DDBJ whole genome shotgun (WGS) entry which is preliminary data.</text>
</comment>
<protein>
    <submittedName>
        <fullName evidence="1">DUF4279 domain-containing protein</fullName>
    </submittedName>
</protein>
<organism evidence="1 2">
    <name type="scientific">Comamonas guangdongensis</name>
    <dbReference type="NCBI Taxonomy" id="510515"/>
    <lineage>
        <taxon>Bacteria</taxon>
        <taxon>Pseudomonadati</taxon>
        <taxon>Pseudomonadota</taxon>
        <taxon>Betaproteobacteria</taxon>
        <taxon>Burkholderiales</taxon>
        <taxon>Comamonadaceae</taxon>
        <taxon>Comamonas</taxon>
    </lineage>
</organism>
<gene>
    <name evidence="1" type="ORF">AB6724_18480</name>
</gene>
<reference evidence="1 2" key="1">
    <citation type="journal article" date="2013" name="Int. J. Syst. Evol. Microbiol.">
        <title>Comamonas guangdongensis sp. nov., isolated from subterranean forest sediment, and emended description of the genus Comamonas.</title>
        <authorList>
            <person name="Zhang J."/>
            <person name="Wang Y."/>
            <person name="Zhou S."/>
            <person name="Wu C."/>
            <person name="He J."/>
            <person name="Li F."/>
        </authorList>
    </citation>
    <scope>NUCLEOTIDE SEQUENCE [LARGE SCALE GENOMIC DNA]</scope>
    <source>
        <strain evidence="1 2">CCTCC AB2011133</strain>
    </source>
</reference>
<dbReference type="InterPro" id="IPR025459">
    <property type="entry name" value="DUF4279"/>
</dbReference>
<keyword evidence="2" id="KW-1185">Reference proteome</keyword>
<dbReference type="Proteomes" id="UP001561046">
    <property type="component" value="Unassembled WGS sequence"/>
</dbReference>
<evidence type="ECO:0000313" key="2">
    <source>
        <dbReference type="Proteomes" id="UP001561046"/>
    </source>
</evidence>
<dbReference type="EMBL" id="JBFYGN010000027">
    <property type="protein sequence ID" value="MEX8194824.1"/>
    <property type="molecule type" value="Genomic_DNA"/>
</dbReference>
<dbReference type="RefSeq" id="WP_369340002.1">
    <property type="nucleotide sequence ID" value="NZ_JBFYGN010000027.1"/>
</dbReference>
<name>A0ABV4A086_9BURK</name>
<proteinExistence type="predicted"/>
<evidence type="ECO:0000313" key="1">
    <source>
        <dbReference type="EMBL" id="MEX8194824.1"/>
    </source>
</evidence>
<sequence>MGLIARSAAALRLRGDDLIPDEISALLGVPPTNAAQKGQEVVGRNGKVRIARTGSWYLEAGERRPEDLEAQVFELLSQLTPDLEVWDNLSRRYTLDLFCGIFMDSYNDGLALSSKALLALGQRSIKLDLDVYESSGNL</sequence>
<accession>A0ABV4A086</accession>